<sequence length="223" mass="22933">MTPFLSEKKLTTSPASGARPAALPEGLGARPSESAPPRAESEREASRGPPRGQEGLWAAGRTGPPQSLCPRPAQGADPTSGSGINIWPRRGDNVRAEGPEGGTAPTRPGPPTAAAKPLSVRPPSQGAARTRRLRGVGAPGRPRPRIRAPQGPLPRSSSAPRLGPATPKRTPLRRPRKPQIMSLPSSEAKSDPGTSRVPSLLLPPKTSRPGGEMGKKGGGSSGC</sequence>
<feature type="compositionally biased region" description="Basic and acidic residues" evidence="1">
    <location>
        <begin position="1"/>
        <end position="10"/>
    </location>
</feature>
<feature type="compositionally biased region" description="Basic and acidic residues" evidence="1">
    <location>
        <begin position="89"/>
        <end position="98"/>
    </location>
</feature>
<evidence type="ECO:0000313" key="3">
    <source>
        <dbReference type="RefSeq" id="XP_032098198.1"/>
    </source>
</evidence>
<evidence type="ECO:0000313" key="2">
    <source>
        <dbReference type="Proteomes" id="UP000504640"/>
    </source>
</evidence>
<evidence type="ECO:0000256" key="1">
    <source>
        <dbReference type="SAM" id="MobiDB-lite"/>
    </source>
</evidence>
<proteinExistence type="predicted"/>
<feature type="compositionally biased region" description="Low complexity" evidence="1">
    <location>
        <begin position="102"/>
        <end position="117"/>
    </location>
</feature>
<reference evidence="3" key="1">
    <citation type="submission" date="2025-08" db="UniProtKB">
        <authorList>
            <consortium name="RefSeq"/>
        </authorList>
    </citation>
    <scope>IDENTIFICATION</scope>
    <source>
        <tissue evidence="3">Blood</tissue>
    </source>
</reference>
<protein>
    <submittedName>
        <fullName evidence="3">Uncharacterized protein LOC116526051</fullName>
    </submittedName>
</protein>
<keyword evidence="2" id="KW-1185">Reference proteome</keyword>
<dbReference type="RefSeq" id="XP_032098198.1">
    <property type="nucleotide sequence ID" value="XM_032242307.1"/>
</dbReference>
<dbReference type="Proteomes" id="UP000504640">
    <property type="component" value="Unplaced"/>
</dbReference>
<feature type="region of interest" description="Disordered" evidence="1">
    <location>
        <begin position="1"/>
        <end position="223"/>
    </location>
</feature>
<dbReference type="GeneID" id="116526051"/>
<gene>
    <name evidence="3" type="primary">LOC116526051</name>
</gene>
<organism evidence="2 3">
    <name type="scientific">Sapajus apella</name>
    <name type="common">Brown-capped capuchin</name>
    <name type="synonym">Cebus apella</name>
    <dbReference type="NCBI Taxonomy" id="9515"/>
    <lineage>
        <taxon>Eukaryota</taxon>
        <taxon>Metazoa</taxon>
        <taxon>Chordata</taxon>
        <taxon>Craniata</taxon>
        <taxon>Vertebrata</taxon>
        <taxon>Euteleostomi</taxon>
        <taxon>Mammalia</taxon>
        <taxon>Eutheria</taxon>
        <taxon>Euarchontoglires</taxon>
        <taxon>Primates</taxon>
        <taxon>Haplorrhini</taxon>
        <taxon>Platyrrhini</taxon>
        <taxon>Cebidae</taxon>
        <taxon>Cebinae</taxon>
        <taxon>Sapajus</taxon>
    </lineage>
</organism>
<name>A0A6J3EXX8_SAPAP</name>
<accession>A0A6J3EXX8</accession>
<feature type="compositionally biased region" description="Polar residues" evidence="1">
    <location>
        <begin position="182"/>
        <end position="197"/>
    </location>
</feature>
<dbReference type="AlphaFoldDB" id="A0A6J3EXX8"/>